<dbReference type="EMBL" id="CP163444">
    <property type="protein sequence ID" value="XDQ76627.1"/>
    <property type="molecule type" value="Genomic_DNA"/>
</dbReference>
<gene>
    <name evidence="2" type="ORF">AB5J54_07580</name>
</gene>
<evidence type="ECO:0000313" key="2">
    <source>
        <dbReference type="EMBL" id="XDQ76627.1"/>
    </source>
</evidence>
<feature type="compositionally biased region" description="Low complexity" evidence="1">
    <location>
        <begin position="24"/>
        <end position="43"/>
    </location>
</feature>
<sequence length="98" mass="10190">MNPRRRSHTALAAAGPTAPRPPVRGAARSLSRSDSGSSSPRAATDNGRIEVPKPEIPEIPEIVDPATEAFALVVSSLPEGCGPAVLGDANEVRRRQDG</sequence>
<feature type="region of interest" description="Disordered" evidence="1">
    <location>
        <begin position="1"/>
        <end position="55"/>
    </location>
</feature>
<accession>A0AB39TCP5</accession>
<dbReference type="RefSeq" id="WP_369149252.1">
    <property type="nucleotide sequence ID" value="NZ_CP163444.1"/>
</dbReference>
<dbReference type="InterPro" id="IPR045682">
    <property type="entry name" value="DUF6193"/>
</dbReference>
<name>A0AB39TCP5_9ACTN</name>
<protein>
    <submittedName>
        <fullName evidence="2">DUF6193 family natural product biosynthesis protein</fullName>
    </submittedName>
</protein>
<dbReference type="Pfam" id="PF19692">
    <property type="entry name" value="DUF6193"/>
    <property type="match status" value="1"/>
</dbReference>
<evidence type="ECO:0000256" key="1">
    <source>
        <dbReference type="SAM" id="MobiDB-lite"/>
    </source>
</evidence>
<reference evidence="2" key="1">
    <citation type="submission" date="2024-07" db="EMBL/GenBank/DDBJ databases">
        <authorList>
            <person name="Yu S.T."/>
        </authorList>
    </citation>
    <scope>NUCLEOTIDE SEQUENCE</scope>
    <source>
        <strain evidence="2">R44</strain>
    </source>
</reference>
<proteinExistence type="predicted"/>
<organism evidence="2">
    <name type="scientific">Streptomyces sp. R44</name>
    <dbReference type="NCBI Taxonomy" id="3238633"/>
    <lineage>
        <taxon>Bacteria</taxon>
        <taxon>Bacillati</taxon>
        <taxon>Actinomycetota</taxon>
        <taxon>Actinomycetes</taxon>
        <taxon>Kitasatosporales</taxon>
        <taxon>Streptomycetaceae</taxon>
        <taxon>Streptomyces</taxon>
    </lineage>
</organism>
<dbReference type="AlphaFoldDB" id="A0AB39TCP5"/>